<feature type="compositionally biased region" description="Basic residues" evidence="2">
    <location>
        <begin position="684"/>
        <end position="701"/>
    </location>
</feature>
<evidence type="ECO:0000313" key="4">
    <source>
        <dbReference type="Proteomes" id="UP001473302"/>
    </source>
</evidence>
<evidence type="ECO:0000256" key="2">
    <source>
        <dbReference type="SAM" id="MobiDB-lite"/>
    </source>
</evidence>
<dbReference type="EMBL" id="BAABUK010000035">
    <property type="protein sequence ID" value="GAA5816857.1"/>
    <property type="molecule type" value="Genomic_DNA"/>
</dbReference>
<evidence type="ECO:0000313" key="3">
    <source>
        <dbReference type="EMBL" id="GAA5816857.1"/>
    </source>
</evidence>
<feature type="compositionally biased region" description="Pro residues" evidence="2">
    <location>
        <begin position="717"/>
        <end position="726"/>
    </location>
</feature>
<feature type="region of interest" description="Disordered" evidence="2">
    <location>
        <begin position="854"/>
        <end position="885"/>
    </location>
</feature>
<feature type="region of interest" description="Disordered" evidence="2">
    <location>
        <begin position="668"/>
        <end position="730"/>
    </location>
</feature>
<comment type="caution">
    <text evidence="3">The sequence shown here is derived from an EMBL/GenBank/DDBJ whole genome shotgun (WGS) entry which is preliminary data.</text>
</comment>
<sequence length="885" mass="99065">MIHQQNKKRNIPRVELSLHNGNQNPSISSKIIHKHPHDNDDSSSSSSSDEDGGMSSFKKSIISHDDLMTEDDTDTEEEHLKMTHERNDVPNLLNVNGKNKSNNTYEYDAYTSSHHDGNMYHPSSSIFKEKNDQNTKNQSDLFNSTEAGSFLPSGFSTSEGAYMQDNSTIYERATFNRRPSQLQHETTSLNALGPPSHVLKARRLSKNICKTSSAPTTPIKSLSSSSIRDKRKPSIVDNYSREFSNSNNSAVSPRFMALRKLSEVTTLPSHPVSYSSVPPVPQIPSSYNNVNYDNSAAASVTEGEDPNKNNTIANSSEHENRVLSRIDDIIETQLQFHLGQVVWRASESHLDARRFWEEQKKEMFGFAATLVDRMESQIDMTRRMTLNSLTSASSGTQPEEIEEDMLRKELSVYKSKSQSQSFELEILKTRNSELEKQHEIDTISMSKQWEDKDATLKKLYQLEQQQKNMGQSRTSTKKEVQVFNLETENKQLKNQVKQMKDVNRQLLEDSLAFEAILKSRDGEISQLKKQLSEAELQLMSHKRRMAPTISSTTTTTGALDCSEDFGKKVSKSKKTETWADIMESEDEAKKSADEWAKKYRELQTSYFEVCMQLEKTKAEGMTPEEEKNMYDLNQSIIKKDEEIRHLKQAENVSRIQMDYMQAELNKYQRSTSPMSGDIPVSNIKHQKTSYRSKRKSQHRKSTGSMITKKVSQISSPTPTPSSPPLPANNTATTTIDNVVCDDITTAAAVINTATTKVSSTAISATATTKVSSTAISTTAATKAASVTGNTTPTTEAVSTSANTAATKNTVASTPKVAKAAAPTPKSDYKTEDGFLTFTTEINGQLSTYSIKLPNGYEQPNKRNTLMREPMSKHNKLNPNAPTWKT</sequence>
<gene>
    <name evidence="3" type="ORF">MFLAVUS_010391</name>
</gene>
<feature type="compositionally biased region" description="Polar residues" evidence="2">
    <location>
        <begin position="876"/>
        <end position="885"/>
    </location>
</feature>
<feature type="coiled-coil region" evidence="1">
    <location>
        <begin position="475"/>
        <end position="544"/>
    </location>
</feature>
<feature type="compositionally biased region" description="Polar residues" evidence="2">
    <location>
        <begin position="19"/>
        <end position="29"/>
    </location>
</feature>
<feature type="compositionally biased region" description="Basic residues" evidence="2">
    <location>
        <begin position="1"/>
        <end position="11"/>
    </location>
</feature>
<keyword evidence="1" id="KW-0175">Coiled coil</keyword>
<feature type="region of interest" description="Disordered" evidence="2">
    <location>
        <begin position="1"/>
        <end position="75"/>
    </location>
</feature>
<organism evidence="3 4">
    <name type="scientific">Mucor flavus</name>
    <dbReference type="NCBI Taxonomy" id="439312"/>
    <lineage>
        <taxon>Eukaryota</taxon>
        <taxon>Fungi</taxon>
        <taxon>Fungi incertae sedis</taxon>
        <taxon>Mucoromycota</taxon>
        <taxon>Mucoromycotina</taxon>
        <taxon>Mucoromycetes</taxon>
        <taxon>Mucorales</taxon>
        <taxon>Mucorineae</taxon>
        <taxon>Mucoraceae</taxon>
        <taxon>Mucor</taxon>
    </lineage>
</organism>
<feature type="compositionally biased region" description="Polar residues" evidence="2">
    <location>
        <begin position="209"/>
        <end position="226"/>
    </location>
</feature>
<evidence type="ECO:0000256" key="1">
    <source>
        <dbReference type="SAM" id="Coils"/>
    </source>
</evidence>
<accession>A0ABP9ZCM7</accession>
<keyword evidence="4" id="KW-1185">Reference proteome</keyword>
<name>A0ABP9ZCM7_9FUNG</name>
<feature type="compositionally biased region" description="Low complexity" evidence="2">
    <location>
        <begin position="779"/>
        <end position="825"/>
    </location>
</feature>
<dbReference type="Proteomes" id="UP001473302">
    <property type="component" value="Unassembled WGS sequence"/>
</dbReference>
<proteinExistence type="predicted"/>
<feature type="region of interest" description="Disordered" evidence="2">
    <location>
        <begin position="779"/>
        <end position="828"/>
    </location>
</feature>
<protein>
    <submittedName>
        <fullName evidence="3">Uncharacterized protein</fullName>
    </submittedName>
</protein>
<feature type="region of interest" description="Disordered" evidence="2">
    <location>
        <begin position="209"/>
        <end position="228"/>
    </location>
</feature>
<reference evidence="3 4" key="1">
    <citation type="submission" date="2024-04" db="EMBL/GenBank/DDBJ databases">
        <title>genome sequences of Mucor flavus KT1a and Helicostylum pulchrum KT1b strains isolated from the surface of a dry-aged beef.</title>
        <authorList>
            <person name="Toyotome T."/>
            <person name="Hosono M."/>
            <person name="Torimaru M."/>
            <person name="Fukuda K."/>
            <person name="Mikami N."/>
        </authorList>
    </citation>
    <scope>NUCLEOTIDE SEQUENCE [LARGE SCALE GENOMIC DNA]</scope>
    <source>
        <strain evidence="3 4">KT1a</strain>
    </source>
</reference>
<feature type="compositionally biased region" description="Polar residues" evidence="2">
    <location>
        <begin position="702"/>
        <end position="713"/>
    </location>
</feature>